<dbReference type="EMBL" id="JACHJY010000012">
    <property type="protein sequence ID" value="MBB4986090.1"/>
    <property type="molecule type" value="Genomic_DNA"/>
</dbReference>
<keyword evidence="2" id="KW-1185">Reference proteome</keyword>
<protein>
    <submittedName>
        <fullName evidence="1">Uncharacterized protein</fullName>
    </submittedName>
</protein>
<proteinExistence type="predicted"/>
<dbReference type="AlphaFoldDB" id="A0A7W7XF65"/>
<evidence type="ECO:0000313" key="1">
    <source>
        <dbReference type="EMBL" id="MBB4986090.1"/>
    </source>
</evidence>
<organism evidence="1 2">
    <name type="scientific">Streptomyces nymphaeiformis</name>
    <dbReference type="NCBI Taxonomy" id="2663842"/>
    <lineage>
        <taxon>Bacteria</taxon>
        <taxon>Bacillati</taxon>
        <taxon>Actinomycetota</taxon>
        <taxon>Actinomycetes</taxon>
        <taxon>Kitasatosporales</taxon>
        <taxon>Streptomycetaceae</taxon>
        <taxon>Streptomyces</taxon>
    </lineage>
</organism>
<reference evidence="1 2" key="1">
    <citation type="submission" date="2020-08" db="EMBL/GenBank/DDBJ databases">
        <title>Genomic Encyclopedia of Type Strains, Phase III (KMG-III): the genomes of soil and plant-associated and newly described type strains.</title>
        <authorList>
            <person name="Whitman W."/>
        </authorList>
    </citation>
    <scope>NUCLEOTIDE SEQUENCE [LARGE SCALE GENOMIC DNA]</scope>
    <source>
        <strain evidence="1 2">SFB5A</strain>
    </source>
</reference>
<dbReference type="RefSeq" id="WP_184932664.1">
    <property type="nucleotide sequence ID" value="NZ_JACHJY010000012.1"/>
</dbReference>
<dbReference type="Proteomes" id="UP000582643">
    <property type="component" value="Unassembled WGS sequence"/>
</dbReference>
<evidence type="ECO:0000313" key="2">
    <source>
        <dbReference type="Proteomes" id="UP000582643"/>
    </source>
</evidence>
<gene>
    <name evidence="1" type="ORF">GGE06_007057</name>
</gene>
<sequence length="161" mass="17631">MNKKAMILAAGALAAAALVLGGWFEYQHLEGQVSSGTVLRGYNPRDPATTAPHTENVFTGRVTEFEEKRDIKGWTQDVYRVEVLSTLRGNLHGTVRVTYGLDEGSPDRLADGSTYIFATHAWTDATNDGHAQLYQGEMKPVDDAQLAVWKKAVALPTKPDQ</sequence>
<comment type="caution">
    <text evidence="1">The sequence shown here is derived from an EMBL/GenBank/DDBJ whole genome shotgun (WGS) entry which is preliminary data.</text>
</comment>
<accession>A0A7W7XF65</accession>
<name>A0A7W7XF65_9ACTN</name>